<dbReference type="Gene3D" id="2.170.130.10">
    <property type="entry name" value="TonB-dependent receptor, plug domain"/>
    <property type="match status" value="1"/>
</dbReference>
<dbReference type="Pfam" id="PF13715">
    <property type="entry name" value="CarbopepD_reg_2"/>
    <property type="match status" value="1"/>
</dbReference>
<dbReference type="PROSITE" id="PS52016">
    <property type="entry name" value="TONB_DEPENDENT_REC_3"/>
    <property type="match status" value="1"/>
</dbReference>
<feature type="domain" description="Secretin/TonB short N-terminal" evidence="8">
    <location>
        <begin position="69"/>
        <end position="120"/>
    </location>
</feature>
<dbReference type="Pfam" id="PF07715">
    <property type="entry name" value="Plug"/>
    <property type="match status" value="1"/>
</dbReference>
<dbReference type="NCBIfam" id="TIGR04056">
    <property type="entry name" value="OMP_RagA_SusC"/>
    <property type="match status" value="1"/>
</dbReference>
<dbReference type="InterPro" id="IPR012910">
    <property type="entry name" value="Plug_dom"/>
</dbReference>
<comment type="similarity">
    <text evidence="7">Belongs to the TonB-dependent receptor family.</text>
</comment>
<evidence type="ECO:0000256" key="5">
    <source>
        <dbReference type="ARBA" id="ARBA00023136"/>
    </source>
</evidence>
<keyword evidence="6 7" id="KW-0998">Cell outer membrane</keyword>
<dbReference type="InterPro" id="IPR011662">
    <property type="entry name" value="Secretin/TonB_short_N"/>
</dbReference>
<evidence type="ECO:0000256" key="2">
    <source>
        <dbReference type="ARBA" id="ARBA00022448"/>
    </source>
</evidence>
<evidence type="ECO:0000256" key="3">
    <source>
        <dbReference type="ARBA" id="ARBA00022452"/>
    </source>
</evidence>
<name>A0ABR7D0U8_9BACT</name>
<dbReference type="NCBIfam" id="TIGR04057">
    <property type="entry name" value="SusC_RagA_signa"/>
    <property type="match status" value="1"/>
</dbReference>
<keyword evidence="4 7" id="KW-0812">Transmembrane</keyword>
<dbReference type="Gene3D" id="2.40.170.20">
    <property type="entry name" value="TonB-dependent receptor, beta-barrel domain"/>
    <property type="match status" value="1"/>
</dbReference>
<dbReference type="SUPFAM" id="SSF56935">
    <property type="entry name" value="Porins"/>
    <property type="match status" value="1"/>
</dbReference>
<evidence type="ECO:0000259" key="8">
    <source>
        <dbReference type="SMART" id="SM00965"/>
    </source>
</evidence>
<dbReference type="SMART" id="SM00965">
    <property type="entry name" value="STN"/>
    <property type="match status" value="1"/>
</dbReference>
<dbReference type="SUPFAM" id="SSF49464">
    <property type="entry name" value="Carboxypeptidase regulatory domain-like"/>
    <property type="match status" value="1"/>
</dbReference>
<dbReference type="InterPro" id="IPR008969">
    <property type="entry name" value="CarboxyPept-like_regulatory"/>
</dbReference>
<dbReference type="Proteomes" id="UP000646484">
    <property type="component" value="Unassembled WGS sequence"/>
</dbReference>
<evidence type="ECO:0000256" key="6">
    <source>
        <dbReference type="ARBA" id="ARBA00023237"/>
    </source>
</evidence>
<evidence type="ECO:0000256" key="7">
    <source>
        <dbReference type="PROSITE-ProRule" id="PRU01360"/>
    </source>
</evidence>
<comment type="caution">
    <text evidence="9">The sequence shown here is derived from an EMBL/GenBank/DDBJ whole genome shotgun (WGS) entry which is preliminary data.</text>
</comment>
<dbReference type="InterPro" id="IPR037066">
    <property type="entry name" value="Plug_dom_sf"/>
</dbReference>
<dbReference type="InterPro" id="IPR036942">
    <property type="entry name" value="Beta-barrel_TonB_sf"/>
</dbReference>
<evidence type="ECO:0000313" key="10">
    <source>
        <dbReference type="Proteomes" id="UP000646484"/>
    </source>
</evidence>
<keyword evidence="10" id="KW-1185">Reference proteome</keyword>
<evidence type="ECO:0000256" key="1">
    <source>
        <dbReference type="ARBA" id="ARBA00004571"/>
    </source>
</evidence>
<dbReference type="InterPro" id="IPR039426">
    <property type="entry name" value="TonB-dep_rcpt-like"/>
</dbReference>
<reference evidence="9 10" key="1">
    <citation type="submission" date="2020-08" db="EMBL/GenBank/DDBJ databases">
        <title>Genome public.</title>
        <authorList>
            <person name="Liu C."/>
            <person name="Sun Q."/>
        </authorList>
    </citation>
    <scope>NUCLEOTIDE SEQUENCE [LARGE SCALE GENOMIC DNA]</scope>
    <source>
        <strain evidence="9 10">NSJ-56</strain>
    </source>
</reference>
<gene>
    <name evidence="9" type="ORF">H8S64_10405</name>
</gene>
<dbReference type="InterPro" id="IPR023996">
    <property type="entry name" value="TonB-dep_OMP_SusC/RagA"/>
</dbReference>
<sequence>MKKNEMHDLSWRERLLKTCLIMKFVVLLLFVSTLHLSASVYSQEARVTIHLQDASFEDVVKVLENSTNFTFLYRDHQVAQIKNLNLQYTEADIKVVLDACLKGSGLMYRLVDNTIVIQPVYTAVTDSIAKITVKGIVKDEKGEILPGVTIRVKGTTIGFVTNAKGEFDFDLPKRDSLELIFSFVGFKRHNVFVKDGMKPLTVVMKEDLQTVDEVVVTGIFNKPKESFTGAVTSVSKEEFRATYSRNLVQTLSILDPSIRILQNNNAGSNPNALPEIQLRGPATLVDIRDVQSSSRAELNLPLFILDGFEVSLQRVMDLNDDDVENITVLKDASATALYGSRGANGVIVITSAKPIPGKVTVKYRGSLRLELVDLSTYDRLSGREKLELEEKIGVWDDYKETDAYKGIRAAVDNGENYDWLKVPTRNGVGQNHVLTIMGGDEIWKFAASLSYDEKIGVMKGSERNNFNGSLHITYTSDKFTVDEVLSVGVNTNSDSPYGSFSEYAQMNRYWNPYNEDGTPVYDYSHPLKMSSDGLGVQNPIYDASVGRWNKAEYTNIRNTFSLRYNFKENFYLVGSLGLTRQLDTRNTYTPPSHESFAGKEIDQKGSNYRMDKKDDRWQVRLGVDYTNTFAEKHMVTLNLSGEMEERKSDAVNWAAVGFMNDAVSHPSMALSYPAEGMPGGSETTTRRIGLLFSGNYYYDMRFFLDASIRVDGSSSFGKESRYAPFFSVGGGWTVTNERFMYGCSNVINNLKLRGSYGVSGNMGFSPEEALATYKLETNVSYLSGMGAYLQTFGNPELKWQNTHQWNVGVDLGLWNDLLQFQLNYYTKRTNNTVSEMMLPISHGVEMCKANIGVIRNEGYELNVTANIIRDLEREFTWNVTGRFSRNINTVVKLSDTYREAQLQYDNQKMSGHETFYKYQEGRSMDAIYGLRTIGVDPLTGKRLYLTHDGQVTLRQRMVDMVYLGESQPKVNGTISTSLLYKGITLNVGFAVRLGGKQFNSTLLARTENADFLYNLDRRILNGCWEKPGDYALFTKMDPSPYRDYTNVCDMFVQRDNVLQCTNINVGYQFPKVFTKKYLGMESLTVSANLSDIFYISTIKRERGIDYPFSRNPNFSISCSF</sequence>
<organism evidence="9 10">
    <name type="scientific">Butyricimonas hominis</name>
    <dbReference type="NCBI Taxonomy" id="2763032"/>
    <lineage>
        <taxon>Bacteria</taxon>
        <taxon>Pseudomonadati</taxon>
        <taxon>Bacteroidota</taxon>
        <taxon>Bacteroidia</taxon>
        <taxon>Bacteroidales</taxon>
        <taxon>Odoribacteraceae</taxon>
        <taxon>Butyricimonas</taxon>
    </lineage>
</organism>
<dbReference type="InterPro" id="IPR023997">
    <property type="entry name" value="TonB-dep_OMP_SusC/RagA_CS"/>
</dbReference>
<protein>
    <submittedName>
        <fullName evidence="9">SusC/RagA family TonB-linked outer membrane protein</fullName>
    </submittedName>
</protein>
<evidence type="ECO:0000256" key="4">
    <source>
        <dbReference type="ARBA" id="ARBA00022692"/>
    </source>
</evidence>
<accession>A0ABR7D0U8</accession>
<comment type="subcellular location">
    <subcellularLocation>
        <location evidence="1 7">Cell outer membrane</location>
        <topology evidence="1 7">Multi-pass membrane protein</topology>
    </subcellularLocation>
</comment>
<keyword evidence="2 7" id="KW-0813">Transport</keyword>
<proteinExistence type="inferred from homology"/>
<dbReference type="EMBL" id="JACOOH010000004">
    <property type="protein sequence ID" value="MBC5621509.1"/>
    <property type="molecule type" value="Genomic_DNA"/>
</dbReference>
<dbReference type="Gene3D" id="2.60.40.1120">
    <property type="entry name" value="Carboxypeptidase-like, regulatory domain"/>
    <property type="match status" value="1"/>
</dbReference>
<evidence type="ECO:0000313" key="9">
    <source>
        <dbReference type="EMBL" id="MBC5621509.1"/>
    </source>
</evidence>
<keyword evidence="5 7" id="KW-0472">Membrane</keyword>
<keyword evidence="3 7" id="KW-1134">Transmembrane beta strand</keyword>